<gene>
    <name evidence="5" type="ORF">N1027_04090</name>
</gene>
<dbReference type="RefSeq" id="WP_259505462.1">
    <property type="nucleotide sequence ID" value="NZ_JANLCM010000001.1"/>
</dbReference>
<dbReference type="Gene3D" id="1.25.40.10">
    <property type="entry name" value="Tetratricopeptide repeat domain"/>
    <property type="match status" value="1"/>
</dbReference>
<evidence type="ECO:0000259" key="4">
    <source>
        <dbReference type="PROSITE" id="PS50043"/>
    </source>
</evidence>
<evidence type="ECO:0000256" key="3">
    <source>
        <dbReference type="ARBA" id="ARBA00023163"/>
    </source>
</evidence>
<evidence type="ECO:0000256" key="2">
    <source>
        <dbReference type="ARBA" id="ARBA00023125"/>
    </source>
</evidence>
<dbReference type="CDD" id="cd06170">
    <property type="entry name" value="LuxR_C_like"/>
    <property type="match status" value="1"/>
</dbReference>
<dbReference type="PANTHER" id="PTHR44688">
    <property type="entry name" value="DNA-BINDING TRANSCRIPTIONAL ACTIVATOR DEVR_DOSR"/>
    <property type="match status" value="1"/>
</dbReference>
<dbReference type="PROSITE" id="PS00622">
    <property type="entry name" value="HTH_LUXR_1"/>
    <property type="match status" value="1"/>
</dbReference>
<dbReference type="Proteomes" id="UP001165584">
    <property type="component" value="Unassembled WGS sequence"/>
</dbReference>
<dbReference type="EMBL" id="JANLCM010000001">
    <property type="protein sequence ID" value="MCS5717313.1"/>
    <property type="molecule type" value="Genomic_DNA"/>
</dbReference>
<keyword evidence="6" id="KW-1185">Reference proteome</keyword>
<dbReference type="InterPro" id="IPR016032">
    <property type="entry name" value="Sig_transdc_resp-reg_C-effctor"/>
</dbReference>
<accession>A0ABT2GM58</accession>
<dbReference type="InterPro" id="IPR000792">
    <property type="entry name" value="Tscrpt_reg_LuxR_C"/>
</dbReference>
<sequence length="658" mass="69456">MRHLLQTHAGAAEGSMLAATLLDTVALTPELSWKSAIELVTELQLEGDAVAELERFEEAGVFEILEEASGPRLRFRDGLVELLLQQTVAALRRRRLTSAATAVLGRVAPAELSAGELVAYARHSLALGLTIEPETLTRAATTSLRYPDALLSLRLASAAVEQNGGFEAGMTLAAIEAQNGRADDALDRLRRLVAEAEGDEQFSEALRAMTQQVLHRASDPEILTDLELSAGTLLGVPSPRLDALKGFMLFTLGDTIGAAHLVEPALAEFTGETLGQAQLVVATAAFLTGRLSVASRSLDAAEAALSTTGADTSSVHVLRANVNVFRGRISESVAVVEQFRDAATAYGRPAAQALCRWALGTLLIFAGRAPEAVNELQLAVEMMEHLGLSGGTWRTARSDLAIALAFAGDASAAADVLKGTPAPPPGQGFGKLLHAEGWVAAAAGHHAQAAAAFLQSADTFGAQGFYLASLHALGDAARVRSAATASTRMDALADVVEGEYAGLIVRYTRALAHLEALSPGDLPDTRLLADELDQIGEAAASIEVHMIAAEAFAHASHLHAATESPREAAASTRRLGEQMTACGVEHLPLTLDVKVDRLSERENEIATLAANGLSNRDIAARLVLSVRTVETHLQRVYEKLGIRGRSELARVSADRVDR</sequence>
<evidence type="ECO:0000313" key="6">
    <source>
        <dbReference type="Proteomes" id="UP001165584"/>
    </source>
</evidence>
<dbReference type="SUPFAM" id="SSF46894">
    <property type="entry name" value="C-terminal effector domain of the bipartite response regulators"/>
    <property type="match status" value="1"/>
</dbReference>
<dbReference type="Pfam" id="PF00196">
    <property type="entry name" value="GerE"/>
    <property type="match status" value="1"/>
</dbReference>
<dbReference type="PROSITE" id="PS50043">
    <property type="entry name" value="HTH_LUXR_2"/>
    <property type="match status" value="1"/>
</dbReference>
<organism evidence="5 6">
    <name type="scientific">Herbiconiux aconitum</name>
    <dbReference type="NCBI Taxonomy" id="2970913"/>
    <lineage>
        <taxon>Bacteria</taxon>
        <taxon>Bacillati</taxon>
        <taxon>Actinomycetota</taxon>
        <taxon>Actinomycetes</taxon>
        <taxon>Micrococcales</taxon>
        <taxon>Microbacteriaceae</taxon>
        <taxon>Herbiconiux</taxon>
    </lineage>
</organism>
<dbReference type="InterPro" id="IPR011990">
    <property type="entry name" value="TPR-like_helical_dom_sf"/>
</dbReference>
<dbReference type="SUPFAM" id="SSF48452">
    <property type="entry name" value="TPR-like"/>
    <property type="match status" value="1"/>
</dbReference>
<comment type="caution">
    <text evidence="5">The sequence shown here is derived from an EMBL/GenBank/DDBJ whole genome shotgun (WGS) entry which is preliminary data.</text>
</comment>
<dbReference type="PANTHER" id="PTHR44688:SF16">
    <property type="entry name" value="DNA-BINDING TRANSCRIPTIONAL ACTIVATOR DEVR_DOSR"/>
    <property type="match status" value="1"/>
</dbReference>
<protein>
    <submittedName>
        <fullName evidence="5">Helix-turn-helix transcriptional regulator</fullName>
    </submittedName>
</protein>
<evidence type="ECO:0000313" key="5">
    <source>
        <dbReference type="EMBL" id="MCS5717313.1"/>
    </source>
</evidence>
<dbReference type="SMART" id="SM00421">
    <property type="entry name" value="HTH_LUXR"/>
    <property type="match status" value="1"/>
</dbReference>
<keyword evidence="2" id="KW-0238">DNA-binding</keyword>
<evidence type="ECO:0000256" key="1">
    <source>
        <dbReference type="ARBA" id="ARBA00023015"/>
    </source>
</evidence>
<proteinExistence type="predicted"/>
<name>A0ABT2GM58_9MICO</name>
<keyword evidence="3" id="KW-0804">Transcription</keyword>
<dbReference type="PRINTS" id="PR00038">
    <property type="entry name" value="HTHLUXR"/>
</dbReference>
<reference evidence="5" key="1">
    <citation type="submission" date="2022-08" db="EMBL/GenBank/DDBJ databases">
        <authorList>
            <person name="Deng Y."/>
            <person name="Han X.-F."/>
            <person name="Zhang Y.-Q."/>
        </authorList>
    </citation>
    <scope>NUCLEOTIDE SEQUENCE</scope>
    <source>
        <strain evidence="5">CPCC 205763</strain>
    </source>
</reference>
<keyword evidence="1" id="KW-0805">Transcription regulation</keyword>
<dbReference type="InterPro" id="IPR036388">
    <property type="entry name" value="WH-like_DNA-bd_sf"/>
</dbReference>
<feature type="domain" description="HTH luxR-type" evidence="4">
    <location>
        <begin position="591"/>
        <end position="656"/>
    </location>
</feature>
<dbReference type="Gene3D" id="1.10.10.10">
    <property type="entry name" value="Winged helix-like DNA-binding domain superfamily/Winged helix DNA-binding domain"/>
    <property type="match status" value="1"/>
</dbReference>